<dbReference type="GO" id="GO:0022627">
    <property type="term" value="C:cytosolic small ribosomal subunit"/>
    <property type="evidence" value="ECO:0007669"/>
    <property type="project" value="UniProtKB-UniRule"/>
</dbReference>
<evidence type="ECO:0000256" key="6">
    <source>
        <dbReference type="HAMAP-Rule" id="MF_03015"/>
    </source>
</evidence>
<keyword evidence="5 6" id="KW-0687">Ribonucleoprotein</keyword>
<comment type="function">
    <text evidence="6">Required for the assembly and/or stability of the 40S ribosomal subunit. Required for the processing of the 20S rRNA-precursor to mature 18S rRNA in a late step of the maturation of 40S ribosomal subunits.</text>
</comment>
<evidence type="ECO:0000256" key="3">
    <source>
        <dbReference type="ARBA" id="ARBA00022490"/>
    </source>
</evidence>
<evidence type="ECO:0000256" key="1">
    <source>
        <dbReference type="ARBA" id="ARBA00004496"/>
    </source>
</evidence>
<dbReference type="Gene3D" id="3.40.50.10490">
    <property type="entry name" value="Glucose-6-phosphate isomerase like protein, domain 1"/>
    <property type="match status" value="1"/>
</dbReference>
<dbReference type="PROSITE" id="PS00962">
    <property type="entry name" value="RIBOSOMAL_S2_1"/>
    <property type="match status" value="1"/>
</dbReference>
<keyword evidence="3 6" id="KW-0963">Cytoplasm</keyword>
<dbReference type="InterPro" id="IPR027498">
    <property type="entry name" value="Ribosomal_uS2_euk"/>
</dbReference>
<dbReference type="GO" id="GO:0003735">
    <property type="term" value="F:structural constituent of ribosome"/>
    <property type="evidence" value="ECO:0007669"/>
    <property type="project" value="UniProtKB-UniRule"/>
</dbReference>
<accession>A0A7S0C905</accession>
<protein>
    <recommendedName>
        <fullName evidence="6">Small ribosomal subunit protein uS2</fullName>
    </recommendedName>
</protein>
<sequence length="280" mass="30685">MATLSSLPPILQPKEEDIQMMLSAEVHIGCRNSDPNMREYIWRRRQQDGIHILNIGKTWEKLMLAARVIVAIENPEDVIAISARPYGMRAVLKFAHYTGAQSIAGRFTPGTFTNQITKQFREPRLLVVTDPRTDAQSVRESSYVNLPVIALCDSDSPLQYVDVAIPGNNKGKHSIGLIYWLLAREVLRLRGTVSRHTDWDVPVDLFFHRDPEELKKAEADEEAAVEVVAPVVEAPKAFDEVDPTAGAVMVDAPAGGFAGAVPTGDAGFGEAAAPATESGW</sequence>
<reference evidence="8" key="1">
    <citation type="submission" date="2021-01" db="EMBL/GenBank/DDBJ databases">
        <authorList>
            <person name="Corre E."/>
            <person name="Pelletier E."/>
            <person name="Niang G."/>
            <person name="Scheremetjew M."/>
            <person name="Finn R."/>
            <person name="Kale V."/>
            <person name="Holt S."/>
            <person name="Cochrane G."/>
            <person name="Meng A."/>
            <person name="Brown T."/>
            <person name="Cohen L."/>
        </authorList>
    </citation>
    <scope>NUCLEOTIDE SEQUENCE</scope>
    <source>
        <strain evidence="8">CCAP1064/1</strain>
    </source>
</reference>
<dbReference type="FunFam" id="3.40.50.10490:FF:000017">
    <property type="entry name" value="40S ribosomal protein SA"/>
    <property type="match status" value="1"/>
</dbReference>
<organism evidence="8">
    <name type="scientific">Proboscia inermis</name>
    <dbReference type="NCBI Taxonomy" id="420281"/>
    <lineage>
        <taxon>Eukaryota</taxon>
        <taxon>Sar</taxon>
        <taxon>Stramenopiles</taxon>
        <taxon>Ochrophyta</taxon>
        <taxon>Bacillariophyta</taxon>
        <taxon>Coscinodiscophyceae</taxon>
        <taxon>Rhizosoleniophycidae</taxon>
        <taxon>Rhizosoleniales</taxon>
        <taxon>Rhizosoleniaceae</taxon>
        <taxon>Proboscia</taxon>
    </lineage>
</organism>
<dbReference type="Pfam" id="PF00318">
    <property type="entry name" value="Ribosomal_S2"/>
    <property type="match status" value="1"/>
</dbReference>
<proteinExistence type="inferred from homology"/>
<comment type="subunit">
    <text evidence="6">Component of the small ribosomal subunit. Mature ribosomes consist of a small (40S) and a large (60S) subunit. The 40S subunit contains about 33 different proteins and 1 molecule of RNA (18S). The 60S subunit contains about 49 different proteins and 3 molecules of RNA (25S, 5.8S and 5S). Interacts with ribosomal protein S21.</text>
</comment>
<dbReference type="SUPFAM" id="SSF52313">
    <property type="entry name" value="Ribosomal protein S2"/>
    <property type="match status" value="1"/>
</dbReference>
<evidence type="ECO:0000256" key="7">
    <source>
        <dbReference type="RuleBase" id="RU003631"/>
    </source>
</evidence>
<dbReference type="AlphaFoldDB" id="A0A7S0C905"/>
<comment type="subcellular location">
    <subcellularLocation>
        <location evidence="1 6">Cytoplasm</location>
    </subcellularLocation>
</comment>
<dbReference type="InterPro" id="IPR018130">
    <property type="entry name" value="Ribosomal_uS2_CS"/>
</dbReference>
<gene>
    <name evidence="8" type="ORF">PINE0816_LOCUS12821</name>
</gene>
<evidence type="ECO:0000256" key="2">
    <source>
        <dbReference type="ARBA" id="ARBA00006242"/>
    </source>
</evidence>
<evidence type="ECO:0000256" key="5">
    <source>
        <dbReference type="ARBA" id="ARBA00023274"/>
    </source>
</evidence>
<dbReference type="CDD" id="cd01425">
    <property type="entry name" value="RPS2"/>
    <property type="match status" value="1"/>
</dbReference>
<dbReference type="InterPro" id="IPR023591">
    <property type="entry name" value="Ribosomal_uS2_flav_dom_sf"/>
</dbReference>
<dbReference type="GO" id="GO:0000028">
    <property type="term" value="P:ribosomal small subunit assembly"/>
    <property type="evidence" value="ECO:0007669"/>
    <property type="project" value="UniProtKB-UniRule"/>
</dbReference>
<dbReference type="PROSITE" id="PS00963">
    <property type="entry name" value="RIBOSOMAL_S2_2"/>
    <property type="match status" value="1"/>
</dbReference>
<name>A0A7S0C905_9STRA</name>
<dbReference type="EMBL" id="HBEL01027782">
    <property type="protein sequence ID" value="CAD8416686.1"/>
    <property type="molecule type" value="Transcribed_RNA"/>
</dbReference>
<dbReference type="GO" id="GO:0006412">
    <property type="term" value="P:translation"/>
    <property type="evidence" value="ECO:0007669"/>
    <property type="project" value="UniProtKB-UniRule"/>
</dbReference>
<dbReference type="InterPro" id="IPR001865">
    <property type="entry name" value="Ribosomal_uS2"/>
</dbReference>
<evidence type="ECO:0000256" key="4">
    <source>
        <dbReference type="ARBA" id="ARBA00022980"/>
    </source>
</evidence>
<comment type="similarity">
    <text evidence="2 6 7">Belongs to the universal ribosomal protein uS2 family.</text>
</comment>
<dbReference type="NCBIfam" id="TIGR01012">
    <property type="entry name" value="uS2_euk_arch"/>
    <property type="match status" value="1"/>
</dbReference>
<dbReference type="PRINTS" id="PR00395">
    <property type="entry name" value="RIBOSOMALS2"/>
</dbReference>
<dbReference type="PANTHER" id="PTHR11489">
    <property type="entry name" value="40S RIBOSOMAL PROTEIN SA"/>
    <property type="match status" value="1"/>
</dbReference>
<dbReference type="HAMAP" id="MF_03015">
    <property type="entry name" value="Ribosomal_S2_euk"/>
    <property type="match status" value="1"/>
</dbReference>
<evidence type="ECO:0000313" key="8">
    <source>
        <dbReference type="EMBL" id="CAD8416686.1"/>
    </source>
</evidence>
<dbReference type="InterPro" id="IPR005707">
    <property type="entry name" value="Ribosomal_uS2_euk/arc"/>
</dbReference>
<keyword evidence="4 6" id="KW-0689">Ribosomal protein</keyword>